<protein>
    <submittedName>
        <fullName evidence="2">Uncharacterized protein</fullName>
    </submittedName>
</protein>
<organism evidence="2">
    <name type="scientific">marine sediment metagenome</name>
    <dbReference type="NCBI Taxonomy" id="412755"/>
    <lineage>
        <taxon>unclassified sequences</taxon>
        <taxon>metagenomes</taxon>
        <taxon>ecological metagenomes</taxon>
    </lineage>
</organism>
<evidence type="ECO:0000313" key="2">
    <source>
        <dbReference type="EMBL" id="KKM79970.1"/>
    </source>
</evidence>
<comment type="caution">
    <text evidence="2">The sequence shown here is derived from an EMBL/GenBank/DDBJ whole genome shotgun (WGS) entry which is preliminary data.</text>
</comment>
<gene>
    <name evidence="2" type="ORF">LCGC14_1344540</name>
</gene>
<keyword evidence="1" id="KW-0472">Membrane</keyword>
<sequence>LWEGDLDLANYENFLLKVEIEGGSGKASRDLKFYLKNDSNDSSDPTLIYLFTLIITIIGVVALSLIINQYIRVHKDNKN</sequence>
<keyword evidence="1" id="KW-1133">Transmembrane helix</keyword>
<proteinExistence type="predicted"/>
<dbReference type="AlphaFoldDB" id="A0A0F9MTK4"/>
<feature type="non-terminal residue" evidence="2">
    <location>
        <position position="1"/>
    </location>
</feature>
<evidence type="ECO:0000256" key="1">
    <source>
        <dbReference type="SAM" id="Phobius"/>
    </source>
</evidence>
<name>A0A0F9MTK4_9ZZZZ</name>
<feature type="transmembrane region" description="Helical" evidence="1">
    <location>
        <begin position="47"/>
        <end position="71"/>
    </location>
</feature>
<dbReference type="EMBL" id="LAZR01008256">
    <property type="protein sequence ID" value="KKM79970.1"/>
    <property type="molecule type" value="Genomic_DNA"/>
</dbReference>
<reference evidence="2" key="1">
    <citation type="journal article" date="2015" name="Nature">
        <title>Complex archaea that bridge the gap between prokaryotes and eukaryotes.</title>
        <authorList>
            <person name="Spang A."/>
            <person name="Saw J.H."/>
            <person name="Jorgensen S.L."/>
            <person name="Zaremba-Niedzwiedzka K."/>
            <person name="Martijn J."/>
            <person name="Lind A.E."/>
            <person name="van Eijk R."/>
            <person name="Schleper C."/>
            <person name="Guy L."/>
            <person name="Ettema T.J."/>
        </authorList>
    </citation>
    <scope>NUCLEOTIDE SEQUENCE</scope>
</reference>
<accession>A0A0F9MTK4</accession>
<keyword evidence="1" id="KW-0812">Transmembrane</keyword>